<name>A0A7N0UYX6_KALFE</name>
<proteinExistence type="inferred from homology"/>
<evidence type="ECO:0000313" key="10">
    <source>
        <dbReference type="Proteomes" id="UP000594263"/>
    </source>
</evidence>
<dbReference type="GO" id="GO:0046556">
    <property type="term" value="F:alpha-L-arabinofuranosidase activity"/>
    <property type="evidence" value="ECO:0007669"/>
    <property type="project" value="UniProtKB-EC"/>
</dbReference>
<feature type="transmembrane region" description="Helical" evidence="7">
    <location>
        <begin position="66"/>
        <end position="89"/>
    </location>
</feature>
<evidence type="ECO:0000256" key="1">
    <source>
        <dbReference type="ARBA" id="ARBA00001462"/>
    </source>
</evidence>
<organism evidence="9 10">
    <name type="scientific">Kalanchoe fedtschenkoi</name>
    <name type="common">Lavender scallops</name>
    <name type="synonym">South American air plant</name>
    <dbReference type="NCBI Taxonomy" id="63787"/>
    <lineage>
        <taxon>Eukaryota</taxon>
        <taxon>Viridiplantae</taxon>
        <taxon>Streptophyta</taxon>
        <taxon>Embryophyta</taxon>
        <taxon>Tracheophyta</taxon>
        <taxon>Spermatophyta</taxon>
        <taxon>Magnoliopsida</taxon>
        <taxon>eudicotyledons</taxon>
        <taxon>Gunneridae</taxon>
        <taxon>Pentapetalae</taxon>
        <taxon>Saxifragales</taxon>
        <taxon>Crassulaceae</taxon>
        <taxon>Kalanchoe</taxon>
    </lineage>
</organism>
<feature type="domain" description="Alpha-L-arabinofuranosidase C-terminal" evidence="8">
    <location>
        <begin position="528"/>
        <end position="717"/>
    </location>
</feature>
<dbReference type="Gene3D" id="2.60.40.1180">
    <property type="entry name" value="Golgi alpha-mannosidase II"/>
    <property type="match status" value="1"/>
</dbReference>
<keyword evidence="7" id="KW-1133">Transmembrane helix</keyword>
<comment type="catalytic activity">
    <reaction evidence="1">
        <text>Hydrolysis of terminal non-reducing alpha-L-arabinofuranoside residues in alpha-L-arabinosides.</text>
        <dbReference type="EC" id="3.2.1.55"/>
    </reaction>
</comment>
<dbReference type="FunFam" id="3.20.20.80:FF:000025">
    <property type="entry name" value="Alpha-L-arabinofuranosidase 1"/>
    <property type="match status" value="1"/>
</dbReference>
<comment type="similarity">
    <text evidence="2">Belongs to the glycosyl hydrolase 51 family.</text>
</comment>
<dbReference type="SMART" id="SM00813">
    <property type="entry name" value="Alpha-L-AF_C"/>
    <property type="match status" value="1"/>
</dbReference>
<keyword evidence="7" id="KW-0812">Transmembrane</keyword>
<dbReference type="PANTHER" id="PTHR31776">
    <property type="entry name" value="ALPHA-L-ARABINOFURANOSIDASE 1"/>
    <property type="match status" value="1"/>
</dbReference>
<keyword evidence="7" id="KW-0472">Membrane</keyword>
<accession>A0A7N0UYX6</accession>
<dbReference type="Gene3D" id="2.60.120.260">
    <property type="entry name" value="Galactose-binding domain-like"/>
    <property type="match status" value="1"/>
</dbReference>
<evidence type="ECO:0000259" key="8">
    <source>
        <dbReference type="SMART" id="SM00813"/>
    </source>
</evidence>
<dbReference type="Gramene" id="Kaladp0095s0158.1.v1.1">
    <property type="protein sequence ID" value="Kaladp0095s0158.1.v1.1"/>
    <property type="gene ID" value="Kaladp0095s0158.v1.1"/>
</dbReference>
<evidence type="ECO:0000256" key="3">
    <source>
        <dbReference type="ARBA" id="ARBA00012670"/>
    </source>
</evidence>
<dbReference type="InterPro" id="IPR051563">
    <property type="entry name" value="Glycosyl_Hydrolase_51"/>
</dbReference>
<dbReference type="AlphaFoldDB" id="A0A7N0UYX6"/>
<dbReference type="InterPro" id="IPR013780">
    <property type="entry name" value="Glyco_hydro_b"/>
</dbReference>
<keyword evidence="6" id="KW-0325">Glycoprotein</keyword>
<evidence type="ECO:0000256" key="7">
    <source>
        <dbReference type="SAM" id="Phobius"/>
    </source>
</evidence>
<keyword evidence="4" id="KW-0732">Signal</keyword>
<sequence length="745" mass="81962">MEQKHQQQVGIYLVPDQDPAGSLSECKLSIFLNKPSSKFNCFGWIGSGGRRFSDCGAERILGSRRAAAACGFAVTVCVLAATCFVYQWLNSKEIAEPAPMGKLIVDASEGSGRKIPDTMFGVFFEEINHAGAGGLWAELVSNRGFEAGGSNTPSKIDPWAIIGDPSSVTLSTDLTSRFERNMVALRVEVRCDSRALNNVCPAGGVGFFNPGYWGMNIEQGKAYRLVAYVRSSGPVDVTVSLTGPNGFPSLAASRIILNASDAENWTRIELLMEAGLSGRNSRLQFTTEKPGVLWFDQVSLMPLETYKGHGFHPKLAAMLEPLKPRFLRFPGGCYVEGTWLRNAFRWKATVGPWEERPGHLNDVWNYWTDDGLGYFEFLQLAEDLGALPIWVFNSGMSHREHIHVASIFPFVQEALDGIEFARGDPASEWGSLRAAMGHPEPFELRHVAVGNEDCWVPNYRDVYLKFYHAIKLAYPDIRIISNCDGSAWDLDHPADYYDFHIYETATNMFSMGDHFAKAPRTGPKAFVSEYAVTGRDGRTGTLLAALGEAAFLISLEKNSDVVEMASYAPLFVNANDRSWNPDAIVFNSSHIYGTPSYYMQQFFRESGGATLLPATLVKSSVSGSIAASAITWRDPVDSTEYLKLKVVNFGKCTVDLEILINGLDANSCVLSGVGKTELTSSDVMHENSFSAPEKVIPRKGEFANAERHMTVTLAPHSLTSFDMLLEKNTLRIKGDSTTTSMRSAT</sequence>
<dbReference type="SUPFAM" id="SSF51445">
    <property type="entry name" value="(Trans)glycosidases"/>
    <property type="match status" value="1"/>
</dbReference>
<evidence type="ECO:0000256" key="4">
    <source>
        <dbReference type="ARBA" id="ARBA00022729"/>
    </source>
</evidence>
<dbReference type="Gene3D" id="3.20.20.80">
    <property type="entry name" value="Glycosidases"/>
    <property type="match status" value="1"/>
</dbReference>
<evidence type="ECO:0000256" key="2">
    <source>
        <dbReference type="ARBA" id="ARBA00007186"/>
    </source>
</evidence>
<dbReference type="GO" id="GO:0046373">
    <property type="term" value="P:L-arabinose metabolic process"/>
    <property type="evidence" value="ECO:0007669"/>
    <property type="project" value="InterPro"/>
</dbReference>
<dbReference type="InterPro" id="IPR017853">
    <property type="entry name" value="GH"/>
</dbReference>
<dbReference type="EnsemblPlants" id="Kaladp0095s0158.1.v1.1">
    <property type="protein sequence ID" value="Kaladp0095s0158.1.v1.1"/>
    <property type="gene ID" value="Kaladp0095s0158.v1.1"/>
</dbReference>
<dbReference type="InterPro" id="IPR055235">
    <property type="entry name" value="ASD1_cat"/>
</dbReference>
<evidence type="ECO:0000256" key="5">
    <source>
        <dbReference type="ARBA" id="ARBA00022801"/>
    </source>
</evidence>
<dbReference type="Proteomes" id="UP000594263">
    <property type="component" value="Unplaced"/>
</dbReference>
<evidence type="ECO:0000256" key="6">
    <source>
        <dbReference type="ARBA" id="ARBA00023180"/>
    </source>
</evidence>
<dbReference type="OMA" id="CKCLASH"/>
<evidence type="ECO:0000313" key="9">
    <source>
        <dbReference type="EnsemblPlants" id="Kaladp0095s0158.1.v1.1"/>
    </source>
</evidence>
<keyword evidence="10" id="KW-1185">Reference proteome</keyword>
<dbReference type="EC" id="3.2.1.55" evidence="3"/>
<dbReference type="Pfam" id="PF22848">
    <property type="entry name" value="ASD1_dom"/>
    <property type="match status" value="1"/>
</dbReference>
<protein>
    <recommendedName>
        <fullName evidence="3">non-reducing end alpha-L-arabinofuranosidase</fullName>
        <ecNumber evidence="3">3.2.1.55</ecNumber>
    </recommendedName>
</protein>
<dbReference type="PANTHER" id="PTHR31776:SF0">
    <property type="entry name" value="ALPHA-L-ARABINOFURANOSIDASE 1"/>
    <property type="match status" value="1"/>
</dbReference>
<reference evidence="9" key="1">
    <citation type="submission" date="2021-01" db="UniProtKB">
        <authorList>
            <consortium name="EnsemblPlants"/>
        </authorList>
    </citation>
    <scope>IDENTIFICATION</scope>
</reference>
<dbReference type="InterPro" id="IPR010720">
    <property type="entry name" value="Alpha-L-AF_C"/>
</dbReference>
<keyword evidence="5" id="KW-0378">Hydrolase</keyword>
<dbReference type="Pfam" id="PF06964">
    <property type="entry name" value="Alpha-L-AF_C"/>
    <property type="match status" value="1"/>
</dbReference>